<reference evidence="2" key="1">
    <citation type="journal article" date="2023" name="Insect Mol. Biol.">
        <title>Genome sequencing provides insights into the evolution of gene families encoding plant cell wall-degrading enzymes in longhorned beetles.</title>
        <authorList>
            <person name="Shin N.R."/>
            <person name="Okamura Y."/>
            <person name="Kirsch R."/>
            <person name="Pauchet Y."/>
        </authorList>
    </citation>
    <scope>NUCLEOTIDE SEQUENCE</scope>
    <source>
        <strain evidence="2">AMC_N1</strain>
    </source>
</reference>
<keyword evidence="1" id="KW-0812">Transmembrane</keyword>
<keyword evidence="1" id="KW-1133">Transmembrane helix</keyword>
<feature type="transmembrane region" description="Helical" evidence="1">
    <location>
        <begin position="12"/>
        <end position="33"/>
    </location>
</feature>
<proteinExistence type="predicted"/>
<accession>A0AAV8X3S6</accession>
<organism evidence="2 3">
    <name type="scientific">Aromia moschata</name>
    <dbReference type="NCBI Taxonomy" id="1265417"/>
    <lineage>
        <taxon>Eukaryota</taxon>
        <taxon>Metazoa</taxon>
        <taxon>Ecdysozoa</taxon>
        <taxon>Arthropoda</taxon>
        <taxon>Hexapoda</taxon>
        <taxon>Insecta</taxon>
        <taxon>Pterygota</taxon>
        <taxon>Neoptera</taxon>
        <taxon>Endopterygota</taxon>
        <taxon>Coleoptera</taxon>
        <taxon>Polyphaga</taxon>
        <taxon>Cucujiformia</taxon>
        <taxon>Chrysomeloidea</taxon>
        <taxon>Cerambycidae</taxon>
        <taxon>Cerambycinae</taxon>
        <taxon>Callichromatini</taxon>
        <taxon>Aromia</taxon>
    </lineage>
</organism>
<keyword evidence="1" id="KW-0472">Membrane</keyword>
<name>A0AAV8X3S6_9CUCU</name>
<evidence type="ECO:0000313" key="2">
    <source>
        <dbReference type="EMBL" id="KAJ8933171.1"/>
    </source>
</evidence>
<sequence>MVSTSNVALNQQAVIAAGIITAIATVLSTYYVYRKVRKPRIPTEWKPVGNVSRLFIHPLKSGRRIEVTVAECTKRGLMELEKPDKSLRFRDRLTDECGFEDVTTEDVTELLDVHDQPLSNQELEEFMEELDNLQSENLVN</sequence>
<protein>
    <submittedName>
        <fullName evidence="2">Uncharacterized protein</fullName>
    </submittedName>
</protein>
<keyword evidence="3" id="KW-1185">Reference proteome</keyword>
<evidence type="ECO:0000313" key="3">
    <source>
        <dbReference type="Proteomes" id="UP001162162"/>
    </source>
</evidence>
<dbReference type="AlphaFoldDB" id="A0AAV8X3S6"/>
<dbReference type="Proteomes" id="UP001162162">
    <property type="component" value="Unassembled WGS sequence"/>
</dbReference>
<evidence type="ECO:0000256" key="1">
    <source>
        <dbReference type="SAM" id="Phobius"/>
    </source>
</evidence>
<gene>
    <name evidence="2" type="ORF">NQ318_011912</name>
</gene>
<comment type="caution">
    <text evidence="2">The sequence shown here is derived from an EMBL/GenBank/DDBJ whole genome shotgun (WGS) entry which is preliminary data.</text>
</comment>
<dbReference type="EMBL" id="JAPWTK010001278">
    <property type="protein sequence ID" value="KAJ8933171.1"/>
    <property type="molecule type" value="Genomic_DNA"/>
</dbReference>